<protein>
    <submittedName>
        <fullName evidence="2">Uncharacterized protein</fullName>
    </submittedName>
</protein>
<dbReference type="PANTHER" id="PTHR47716">
    <property type="entry name" value="WUSCHEL-RELATED HOMEOBOX 4"/>
    <property type="match status" value="1"/>
</dbReference>
<dbReference type="GO" id="GO:0010087">
    <property type="term" value="P:phloem or xylem histogenesis"/>
    <property type="evidence" value="ECO:0007669"/>
    <property type="project" value="InterPro"/>
</dbReference>
<dbReference type="AlphaFoldDB" id="A0AAW2PZN6"/>
<dbReference type="PANTHER" id="PTHR47716:SF1">
    <property type="entry name" value="WUSCHEL-RELATED HOMEOBOX 4"/>
    <property type="match status" value="1"/>
</dbReference>
<accession>A0AAW2PZN6</accession>
<proteinExistence type="predicted"/>
<gene>
    <name evidence="2" type="ORF">Sradi_3775300</name>
</gene>
<feature type="region of interest" description="Disordered" evidence="1">
    <location>
        <begin position="60"/>
        <end position="81"/>
    </location>
</feature>
<feature type="compositionally biased region" description="Basic and acidic residues" evidence="1">
    <location>
        <begin position="60"/>
        <end position="80"/>
    </location>
</feature>
<reference evidence="2" key="1">
    <citation type="submission" date="2020-06" db="EMBL/GenBank/DDBJ databases">
        <authorList>
            <person name="Li T."/>
            <person name="Hu X."/>
            <person name="Zhang T."/>
            <person name="Song X."/>
            <person name="Zhang H."/>
            <person name="Dai N."/>
            <person name="Sheng W."/>
            <person name="Hou X."/>
            <person name="Wei L."/>
        </authorList>
    </citation>
    <scope>NUCLEOTIDE SEQUENCE</scope>
    <source>
        <strain evidence="2">G02</strain>
        <tissue evidence="2">Leaf</tissue>
    </source>
</reference>
<organism evidence="2">
    <name type="scientific">Sesamum radiatum</name>
    <name type="common">Black benniseed</name>
    <dbReference type="NCBI Taxonomy" id="300843"/>
    <lineage>
        <taxon>Eukaryota</taxon>
        <taxon>Viridiplantae</taxon>
        <taxon>Streptophyta</taxon>
        <taxon>Embryophyta</taxon>
        <taxon>Tracheophyta</taxon>
        <taxon>Spermatophyta</taxon>
        <taxon>Magnoliopsida</taxon>
        <taxon>eudicotyledons</taxon>
        <taxon>Gunneridae</taxon>
        <taxon>Pentapetalae</taxon>
        <taxon>asterids</taxon>
        <taxon>lamiids</taxon>
        <taxon>Lamiales</taxon>
        <taxon>Pedaliaceae</taxon>
        <taxon>Sesamum</taxon>
    </lineage>
</organism>
<comment type="caution">
    <text evidence="2">The sequence shown here is derived from an EMBL/GenBank/DDBJ whole genome shotgun (WGS) entry which is preliminary data.</text>
</comment>
<dbReference type="InterPro" id="IPR044186">
    <property type="entry name" value="WOX4"/>
</dbReference>
<sequence length="91" mass="10081">MGIQGMKVHQFPRILRSRAPFSLPRLQALPPLAPKLPTTTTSAADDTLTATTFDLKSFIRPESGPRKVGSSDHNQKKESAHQVLVRTFLDQ</sequence>
<reference evidence="2" key="2">
    <citation type="journal article" date="2024" name="Plant">
        <title>Genomic evolution and insights into agronomic trait innovations of Sesamum species.</title>
        <authorList>
            <person name="Miao H."/>
            <person name="Wang L."/>
            <person name="Qu L."/>
            <person name="Liu H."/>
            <person name="Sun Y."/>
            <person name="Le M."/>
            <person name="Wang Q."/>
            <person name="Wei S."/>
            <person name="Zheng Y."/>
            <person name="Lin W."/>
            <person name="Duan Y."/>
            <person name="Cao H."/>
            <person name="Xiong S."/>
            <person name="Wang X."/>
            <person name="Wei L."/>
            <person name="Li C."/>
            <person name="Ma Q."/>
            <person name="Ju M."/>
            <person name="Zhao R."/>
            <person name="Li G."/>
            <person name="Mu C."/>
            <person name="Tian Q."/>
            <person name="Mei H."/>
            <person name="Zhang T."/>
            <person name="Gao T."/>
            <person name="Zhang H."/>
        </authorList>
    </citation>
    <scope>NUCLEOTIDE SEQUENCE</scope>
    <source>
        <strain evidence="2">G02</strain>
    </source>
</reference>
<evidence type="ECO:0000313" key="2">
    <source>
        <dbReference type="EMBL" id="KAL0360908.1"/>
    </source>
</evidence>
<dbReference type="GO" id="GO:0010067">
    <property type="term" value="P:procambium histogenesis"/>
    <property type="evidence" value="ECO:0007669"/>
    <property type="project" value="InterPro"/>
</dbReference>
<dbReference type="GO" id="GO:0005634">
    <property type="term" value="C:nucleus"/>
    <property type="evidence" value="ECO:0007669"/>
    <property type="project" value="TreeGrafter"/>
</dbReference>
<dbReference type="GO" id="GO:0003700">
    <property type="term" value="F:DNA-binding transcription factor activity"/>
    <property type="evidence" value="ECO:0007669"/>
    <property type="project" value="InterPro"/>
</dbReference>
<dbReference type="EMBL" id="JACGWJ010000016">
    <property type="protein sequence ID" value="KAL0360908.1"/>
    <property type="molecule type" value="Genomic_DNA"/>
</dbReference>
<dbReference type="GO" id="GO:0051301">
    <property type="term" value="P:cell division"/>
    <property type="evidence" value="ECO:0007669"/>
    <property type="project" value="InterPro"/>
</dbReference>
<evidence type="ECO:0000256" key="1">
    <source>
        <dbReference type="SAM" id="MobiDB-lite"/>
    </source>
</evidence>
<name>A0AAW2PZN6_SESRA</name>